<name>A0ACC2WVX2_9TREE</name>
<evidence type="ECO:0000313" key="2">
    <source>
        <dbReference type="Proteomes" id="UP001234202"/>
    </source>
</evidence>
<organism evidence="1 2">
    <name type="scientific">Naganishia onofrii</name>
    <dbReference type="NCBI Taxonomy" id="1851511"/>
    <lineage>
        <taxon>Eukaryota</taxon>
        <taxon>Fungi</taxon>
        <taxon>Dikarya</taxon>
        <taxon>Basidiomycota</taxon>
        <taxon>Agaricomycotina</taxon>
        <taxon>Tremellomycetes</taxon>
        <taxon>Filobasidiales</taxon>
        <taxon>Filobasidiaceae</taxon>
        <taxon>Naganishia</taxon>
    </lineage>
</organism>
<keyword evidence="2" id="KW-1185">Reference proteome</keyword>
<dbReference type="EMBL" id="JASBWV010000041">
    <property type="protein sequence ID" value="KAJ9115777.1"/>
    <property type="molecule type" value="Genomic_DNA"/>
</dbReference>
<protein>
    <submittedName>
        <fullName evidence="1">Uncharacterized protein</fullName>
    </submittedName>
</protein>
<evidence type="ECO:0000313" key="1">
    <source>
        <dbReference type="EMBL" id="KAJ9115777.1"/>
    </source>
</evidence>
<gene>
    <name evidence="1" type="ORF">QFC24_006885</name>
</gene>
<dbReference type="Proteomes" id="UP001234202">
    <property type="component" value="Unassembled WGS sequence"/>
</dbReference>
<reference evidence="1" key="1">
    <citation type="submission" date="2023-04" db="EMBL/GenBank/DDBJ databases">
        <title>Draft Genome sequencing of Naganishia species isolated from polar environments using Oxford Nanopore Technology.</title>
        <authorList>
            <person name="Leo P."/>
            <person name="Venkateswaran K."/>
        </authorList>
    </citation>
    <scope>NUCLEOTIDE SEQUENCE</scope>
    <source>
        <strain evidence="1">DBVPG 5303</strain>
    </source>
</reference>
<accession>A0ACC2WVX2</accession>
<proteinExistence type="predicted"/>
<comment type="caution">
    <text evidence="1">The sequence shown here is derived from an EMBL/GenBank/DDBJ whole genome shotgun (WGS) entry which is preliminary data.</text>
</comment>
<sequence>MFLFYKPKPEPPLHRNETLIPESKANLLQRISVGWVFPLLRTGYTRTIEENDVWSLDESRRAQTLSDLLEAKFYARCPPSRRPLHLGGVPACIPSEKNHGIDAEPAGPPEDFLMEGLAVDAPVLDRTLSLAQNVSRTDTTHYDKTIRKSKGGDEPQADSKTSLSTLVAIFAILSRLNPWSTYRKVARLEKGNKVVETDEQGKKRVYDSSLVKALILSCWKRLLFAVACKACHSVLITTSSLITKRLITYISVSHEWSKADEADRGTRSLSKPKSIGYGIGIAISLAAMQEVASLFENHYSAQSMTCGFMMRNAIINQIARKSLRLSPPARIEFTNGKQITAMTADSGYVEWSFPLIVMVLVEPITIIIGFALLLVNLGPSALVGIGVLAMSSPLMAILFKDMRESRQQQLKVMDKRVRLTSEVLSAIRQIKLYAYEAYFEKRMLSHRGQELARLRKNIRSRSTLFMITVSITLVFAQTIENAFSLNIAIRSARKTLIPTLAAVLSFIVYSLTGHELRAASIFASLQLFNIIQTPMSELPMVITALADAHVAIVRISKILTAEEQPHGLIISPEQEYGLQVSGDFTYETAAPPDHNDVGRLSLSKKKAKGSKKTKDEPDSDGKVALLEVPGEKENEEVPFTLRGIDLRIPRGALVCIFGRIGSGKSALLEGILGEMRQTCGHVLFGGDVSLVTQTPWIQNASVRDNIIFGKDVDEKRLADAVRACALTRDLEGLIDGIHTEIGERGINLSGGQRSRIALARATYANAEVVLLDDPLSAVDSHVSSHLVKECFLGILRHKTRILVTHHLEVAQHADLVLVMENGCVIQQGSYAELKNIEGNFQTLLKEYGNDTGSSTSQTEMEPEIEVEAEIPDEAPVMARDGKEITKIHMDEEQEEGAISGKTYAAYGKAMMKGGPLLCAMVCVALSEVAQVGNTLALGFWSSSSIKGFNQGQYMGIYAGLGMAIAFFTFIAAYTAALSGLGASFLMFQQALRRVLRSPTVFHDRTPSGRIVSRLTKDVERVDIFLPREWFELIQGLASIVGMVVLVFYSFPWLGIIFIPLFACYYVFGTFYRFTARELKRINSTTRSFVYSGFNEQLAGTISIRAYQEQPKFIEDISQAMNRESRFYYSQIFVGIWLTLRLDLLGSLLIMAIAIFGVCFRNKVEPTKLSVLLTYSLQTTQLFSQLVLTYTRVERDPVKPNDPDQLWPSKGEITLDDVELKYRPELPAVLKGISVQIRPGEKIGIVGRTGAGKSSCLQALFRLVELSRGRIIIDGVNLADIGLDTLRKNLSAIPQEPLLYSGTMRENLDPEDVKTDAELYDALQRCGLINTTSEQSQRFNKFKLDAQVSDEGGNFSGGERQLVALCRALVKNRKVLMLDEATSSVDPETDATIQKTIQTEFGDVTLLATIAFYDWVLVLEKGNVAEFDTPLNLYDQQDSIFRGMCDAAKLDREAILKIRNQGT</sequence>